<dbReference type="GO" id="GO:0006508">
    <property type="term" value="P:proteolysis"/>
    <property type="evidence" value="ECO:0007669"/>
    <property type="project" value="InterPro"/>
</dbReference>
<evidence type="ECO:0000313" key="3">
    <source>
        <dbReference type="EMBL" id="AWM02009.1"/>
    </source>
</evidence>
<feature type="compositionally biased region" description="Basic and acidic residues" evidence="1">
    <location>
        <begin position="523"/>
        <end position="570"/>
    </location>
</feature>
<feature type="region of interest" description="Disordered" evidence="1">
    <location>
        <begin position="753"/>
        <end position="821"/>
    </location>
</feature>
<protein>
    <submittedName>
        <fullName evidence="3">Peptidase C14</fullName>
    </submittedName>
</protein>
<evidence type="ECO:0000259" key="2">
    <source>
        <dbReference type="PROSITE" id="PS50208"/>
    </source>
</evidence>
<feature type="compositionally biased region" description="Basic and acidic residues" evidence="1">
    <location>
        <begin position="761"/>
        <end position="794"/>
    </location>
</feature>
<evidence type="ECO:0000313" key="4">
    <source>
        <dbReference type="Proteomes" id="UP000215884"/>
    </source>
</evidence>
<dbReference type="EMBL" id="CP029426">
    <property type="protein sequence ID" value="AWM02009.1"/>
    <property type="molecule type" value="Genomic_DNA"/>
</dbReference>
<feature type="compositionally biased region" description="Basic and acidic residues" evidence="1">
    <location>
        <begin position="499"/>
        <end position="514"/>
    </location>
</feature>
<dbReference type="OrthoDB" id="9816009at2"/>
<dbReference type="GO" id="GO:0004197">
    <property type="term" value="F:cysteine-type endopeptidase activity"/>
    <property type="evidence" value="ECO:0007669"/>
    <property type="project" value="InterPro"/>
</dbReference>
<gene>
    <name evidence="3" type="ORF">CIT40_19540</name>
</gene>
<dbReference type="SUPFAM" id="SSF52129">
    <property type="entry name" value="Caspase-like"/>
    <property type="match status" value="1"/>
</dbReference>
<feature type="domain" description="Caspase family p20" evidence="2">
    <location>
        <begin position="29"/>
        <end position="159"/>
    </location>
</feature>
<keyword evidence="4" id="KW-1185">Reference proteome</keyword>
<dbReference type="InterPro" id="IPR011600">
    <property type="entry name" value="Pept_C14_caspase"/>
</dbReference>
<accession>A0A2U8PWE9</accession>
<dbReference type="InterPro" id="IPR052039">
    <property type="entry name" value="Caspase-related_regulators"/>
</dbReference>
<dbReference type="InterPro" id="IPR029030">
    <property type="entry name" value="Caspase-like_dom_sf"/>
</dbReference>
<dbReference type="Pfam" id="PF00656">
    <property type="entry name" value="Peptidase_C14"/>
    <property type="match status" value="1"/>
</dbReference>
<dbReference type="AlphaFoldDB" id="A0A2U8PWE9"/>
<dbReference type="KEGG" id="brq:CIT40_19540"/>
<organism evidence="3 4">
    <name type="scientific">Bradyrhizobium amphicarpaeae</name>
    <dbReference type="NCBI Taxonomy" id="1404768"/>
    <lineage>
        <taxon>Bacteria</taxon>
        <taxon>Pseudomonadati</taxon>
        <taxon>Pseudomonadota</taxon>
        <taxon>Alphaproteobacteria</taxon>
        <taxon>Hyphomicrobiales</taxon>
        <taxon>Nitrobacteraceae</taxon>
        <taxon>Bradyrhizobium</taxon>
    </lineage>
</organism>
<dbReference type="PANTHER" id="PTHR22576:SF37">
    <property type="entry name" value="MUCOSA-ASSOCIATED LYMPHOID TISSUE LYMPHOMA TRANSLOCATION PROTEIN 1"/>
    <property type="match status" value="1"/>
</dbReference>
<feature type="compositionally biased region" description="Basic and acidic residues" evidence="1">
    <location>
        <begin position="389"/>
        <end position="437"/>
    </location>
</feature>
<dbReference type="Proteomes" id="UP000215884">
    <property type="component" value="Chromosome"/>
</dbReference>
<dbReference type="PROSITE" id="PS50208">
    <property type="entry name" value="CASPASE_P20"/>
    <property type="match status" value="1"/>
</dbReference>
<dbReference type="Gene3D" id="3.40.50.1460">
    <property type="match status" value="1"/>
</dbReference>
<name>A0A2U8PWE9_9BRAD</name>
<dbReference type="PANTHER" id="PTHR22576">
    <property type="entry name" value="MUCOSA ASSOCIATED LYMPHOID TISSUE LYMPHOMA TRANSLOCATION PROTEIN 1/PARACASPASE"/>
    <property type="match status" value="1"/>
</dbReference>
<reference evidence="3 4" key="1">
    <citation type="journal article" date="2017" name="Syst. Appl. Microbiol.">
        <title>Soybeans inoculated with root zone soils of Canadian native legumes harbour diverse and novel Bradyrhizobium spp. that possess agricultural potential.</title>
        <authorList>
            <person name="Bromfield E.S.P."/>
            <person name="Cloutier S."/>
            <person name="Tambong J.T."/>
            <person name="Tran Thi T.V."/>
        </authorList>
    </citation>
    <scope>NUCLEOTIDE SEQUENCE [LARGE SCALE GENOMIC DNA]</scope>
    <source>
        <strain evidence="3 4">39S1MB</strain>
    </source>
</reference>
<evidence type="ECO:0000256" key="1">
    <source>
        <dbReference type="SAM" id="MobiDB-lite"/>
    </source>
</evidence>
<feature type="region of interest" description="Disordered" evidence="1">
    <location>
        <begin position="389"/>
        <end position="586"/>
    </location>
</feature>
<dbReference type="InterPro" id="IPR001309">
    <property type="entry name" value="Pept_C14_p20"/>
</dbReference>
<reference evidence="3 4" key="2">
    <citation type="journal article" date="2019" name="Int. J. Syst. Evol. Microbiol.">
        <title>Description and complete genome sequence of Bradyrhizobium amphicarpaeae sp. nov., harbouring photosystem and nitrogen-fixation genes.</title>
        <authorList>
            <person name="Bromfield E.S.P."/>
            <person name="Cloutier S."/>
            <person name="Nguyen H.D.T."/>
        </authorList>
    </citation>
    <scope>NUCLEOTIDE SEQUENCE [LARGE SCALE GENOMIC DNA]</scope>
    <source>
        <strain evidence="3 4">39S1MB</strain>
    </source>
</reference>
<feature type="compositionally biased region" description="Basic and acidic residues" evidence="1">
    <location>
        <begin position="445"/>
        <end position="489"/>
    </location>
</feature>
<proteinExistence type="predicted"/>
<sequence>MIRRLSAAVATIVGTFLALVLAPDCALAERRVALVVGNSTYQSVPQLPNPGRDANSVAKMFRDAGFDTVETLINVGNLEFKRAIRKFEVTADQADIAVVYYAGHGLEIGGTNYLIPVDARLASDRDADDEAIPLERLVSSADGAKRLRLVILDACRDNPFVSTMRRERRNLATRAVSGGLGKVEPTMTDTLIAYAAKAGSTADDGDGEHSPFTTSILKNLPVPGLDIRLAFGRVRDEVLKATGSRQEPYVYGALGGGTISLVPAPVVPQEVPVSDVKADYDLVQKIGTKRAWEVFLATHPTGFYAELARAQMDALGVQPQLAAYPQTPPPSRDAPPTKEQIEWDKIKESVDIPLLQRFIKRFPDAPLAITAQQRIDVLKQAIQEREDRARVEREAARQAAEETKRKADAEKAELAAQRKREDDERRAREAEAAEKAKAAAAAAAAERKRQDDERRAAAAEAERLAKAAEAERKAQEARQKAEQAEREKAAAVAAAAKAAVEKQAREAEEARKQAEIAAAKETSSAEKKRLEEQRRAAAVEAERQAKAAEIERKAQEARQKAEQADRDRAAAEATAAKAAAEKQARDAEDARKVAELAAAREAACKDQQGRLDIIISKGSDGTGIDDLKAFAKTVSCDRLGPVVVAAIDRFNAEAVKRAATQPNSPQLVTSAQAELVRLGCLTGKPDGKLSDPTRAAFVRYFAIGGQPVEADKISVTQSLVGELTKHATRVCPIQCKSDETLKGNDVCVVNGKPAPAATASRKSDDEDKPRRKPASREADREPVKRARPENDAPRARQQAVARPSIVSGGGSGHSTMIGVGF</sequence>